<dbReference type="InterPro" id="IPR001810">
    <property type="entry name" value="F-box_dom"/>
</dbReference>
<dbReference type="AlphaFoldDB" id="A0A818VX62"/>
<dbReference type="PROSITE" id="PS50181">
    <property type="entry name" value="FBOX"/>
    <property type="match status" value="1"/>
</dbReference>
<proteinExistence type="predicted"/>
<evidence type="ECO:0000313" key="3">
    <source>
        <dbReference type="EMBL" id="CAF4555366.1"/>
    </source>
</evidence>
<dbReference type="EMBL" id="CAJOBQ010002357">
    <property type="protein sequence ID" value="CAF4555366.1"/>
    <property type="molecule type" value="Genomic_DNA"/>
</dbReference>
<dbReference type="EMBL" id="CAJNYU010003989">
    <property type="protein sequence ID" value="CAF3717359.1"/>
    <property type="molecule type" value="Genomic_DNA"/>
</dbReference>
<evidence type="ECO:0000313" key="2">
    <source>
        <dbReference type="EMBL" id="CAF3717359.1"/>
    </source>
</evidence>
<dbReference type="Proteomes" id="UP000663862">
    <property type="component" value="Unassembled WGS sequence"/>
</dbReference>
<gene>
    <name evidence="2" type="ORF">FME351_LOCUS28821</name>
    <name evidence="3" type="ORF">TSG867_LOCUS24950</name>
</gene>
<accession>A0A818VX62</accession>
<dbReference type="Proteomes" id="UP000663869">
    <property type="component" value="Unassembled WGS sequence"/>
</dbReference>
<sequence>MDKQPTLFESLPVELFHVIFEYLAPHDLFMTFNNLNQRFTCILARQPLFIPNNRNMNISLYFDYLTSIIPNHLSQIVYLHLSERYAPHALDYFISTVPLEAHNWPALKAVVIEDVPFHALETLLDDNFLLSKAHFLSIDIGVDRYHHSEYNNYDFDIILPILEYLPELRSLYIRMHDHTLSNHSFAIDRYCPPMIIHQNLHTLMIHECSRELLVLMLNDGHLSQLHRLHVSLACSHEALEVEPPCPTPLKSTSVPQLRYISIHIMVGLAWILNYFEELQRHSQLEYLKISGHVRFTLNNCVPRVSALKRWLLLNKLKGFKFEMKLLVDATIDALKIQKRIVKEYNKAIGIKKTTYHRSINLNYSALNKTYKNNKDPRVELFDQLEDVDEYAVKMELMEMDYISDALLEYLQSIDRWHCLRKIILTSDILDVISETIGENIPLLLHIAQRAPYLREFSIEGNLKLGRIMSSSVQLGILFMSQIEIFSYAAQNSNCLLGDLVKIVDRLFAHSSSSSLSPILKELTLNIDGPPSSWLTVDHLFVHIEKILDRFPALIHFTLNCQHDARSPNDTYNLLKLAPLWRQRLLESRPYLINSLEYRYKTDLLEIWL</sequence>
<protein>
    <recommendedName>
        <fullName evidence="1">F-box domain-containing protein</fullName>
    </recommendedName>
</protein>
<evidence type="ECO:0000313" key="4">
    <source>
        <dbReference type="Proteomes" id="UP000663869"/>
    </source>
</evidence>
<reference evidence="2" key="1">
    <citation type="submission" date="2021-02" db="EMBL/GenBank/DDBJ databases">
        <authorList>
            <person name="Nowell W R."/>
        </authorList>
    </citation>
    <scope>NUCLEOTIDE SEQUENCE</scope>
</reference>
<evidence type="ECO:0000259" key="1">
    <source>
        <dbReference type="PROSITE" id="PS50181"/>
    </source>
</evidence>
<comment type="caution">
    <text evidence="2">The sequence shown here is derived from an EMBL/GenBank/DDBJ whole genome shotgun (WGS) entry which is preliminary data.</text>
</comment>
<name>A0A818VX62_9BILA</name>
<organism evidence="2 4">
    <name type="scientific">Rotaria socialis</name>
    <dbReference type="NCBI Taxonomy" id="392032"/>
    <lineage>
        <taxon>Eukaryota</taxon>
        <taxon>Metazoa</taxon>
        <taxon>Spiralia</taxon>
        <taxon>Gnathifera</taxon>
        <taxon>Rotifera</taxon>
        <taxon>Eurotatoria</taxon>
        <taxon>Bdelloidea</taxon>
        <taxon>Philodinida</taxon>
        <taxon>Philodinidae</taxon>
        <taxon>Rotaria</taxon>
    </lineage>
</organism>
<feature type="domain" description="F-box" evidence="1">
    <location>
        <begin position="5"/>
        <end position="52"/>
    </location>
</feature>